<dbReference type="Pfam" id="PF01841">
    <property type="entry name" value="Transglut_core"/>
    <property type="match status" value="1"/>
</dbReference>
<keyword evidence="4" id="KW-1185">Reference proteome</keyword>
<dbReference type="Proteomes" id="UP000006860">
    <property type="component" value="Chromosome"/>
</dbReference>
<dbReference type="eggNOG" id="COG1305">
    <property type="taxonomic scope" value="Bacteria"/>
</dbReference>
<dbReference type="InterPro" id="IPR002931">
    <property type="entry name" value="Transglutaminase-like"/>
</dbReference>
<dbReference type="HOGENOM" id="CLU_358985_0_0_0"/>
<evidence type="ECO:0000256" key="1">
    <source>
        <dbReference type="SAM" id="Phobius"/>
    </source>
</evidence>
<dbReference type="AlphaFoldDB" id="F0SJN8"/>
<keyword evidence="1" id="KW-0472">Membrane</keyword>
<dbReference type="InterPro" id="IPR052901">
    <property type="entry name" value="Bact_TGase-like"/>
</dbReference>
<sequence length="774" mass="87793">MRSPDRYPWLVACLAATGLLASEIALDDMRGNVAAILLRFTLFAVVIGLFCWRSYVRKWQPHGLLNLMALAVLVSPLLVEPLWRMATGMGHALEIQLLIGFRNLSLMSLVWAQHRRFEYIAVVTSLFTILFCVSTSQDHSLVWLTGFYMLAGIGWLAEHYWSSLRTDRVVGTQTQVPWKQMSLLAVLPVIAVMAIALPESIRTRMIEGFMPSSGGTGAHDPFARSGVGDGDALVAATEKAMSFAPIEDAPFIEGNEPSLYDVYQDTYGKPKPVKKFERAISLPMELFTPNHHRMAQAKKASRTFTLDRQTPRRAGHKHLEDTESNAMLHVSGPVPAHLRHTVYDLFDGREWYPQVVRPIHLKPLEVVYEDEKPWIAWSSRQFPHIRTHVAEHALRILNVDTNRILSPANPLAVHIDRCDRPDLFQWKQEDVLAMTRSELPAMSVIRVRSQLIARSDLNGDDVSMRFGLPEYKAVPEGPGMQEIRDFAAEWTQDAETDWQRVCAIRDRLKSEYTLDADVVVPDNCENPVLWFLKDSKRGPDYLFATATIMLCRSEGISCRAVSGLYANPAKFDVAKQQTSVHPSDVHWWAEVYAGPDHWAIVESCPGFHVRQPPRSWLQAIQAGLWSTGRALVVYWPVSLLLIGIASLAFHNRRVIGSRLLMWNWDLRRRFNAAADARELLNETAVCYDRRCRLQNNPRPQHRSLAALLNEEHWPTDEFTSQERRQLAAAMNWACYAPVEAPLENAEEVNLTDLCRRLVHSKMSPRHADVLGTSL</sequence>
<reference evidence="4" key="1">
    <citation type="submission" date="2011-02" db="EMBL/GenBank/DDBJ databases">
        <title>The complete genome of Planctomyces brasiliensis DSM 5305.</title>
        <authorList>
            <person name="Lucas S."/>
            <person name="Copeland A."/>
            <person name="Lapidus A."/>
            <person name="Bruce D."/>
            <person name="Goodwin L."/>
            <person name="Pitluck S."/>
            <person name="Kyrpides N."/>
            <person name="Mavromatis K."/>
            <person name="Pagani I."/>
            <person name="Ivanova N."/>
            <person name="Ovchinnikova G."/>
            <person name="Lu M."/>
            <person name="Detter J.C."/>
            <person name="Han C."/>
            <person name="Land M."/>
            <person name="Hauser L."/>
            <person name="Markowitz V."/>
            <person name="Cheng J.-F."/>
            <person name="Hugenholtz P."/>
            <person name="Woyke T."/>
            <person name="Wu D."/>
            <person name="Tindall B."/>
            <person name="Pomrenke H.G."/>
            <person name="Brambilla E."/>
            <person name="Klenk H.-P."/>
            <person name="Eisen J.A."/>
        </authorList>
    </citation>
    <scope>NUCLEOTIDE SEQUENCE [LARGE SCALE GENOMIC DNA]</scope>
    <source>
        <strain evidence="4">ATCC 49424 / DSM 5305 / JCM 21570 / NBRC 103401 / IFAM 1448</strain>
    </source>
</reference>
<gene>
    <name evidence="3" type="ordered locus">Plabr_4303</name>
</gene>
<protein>
    <submittedName>
        <fullName evidence="3">Transglutaminase domain-containing protein</fullName>
    </submittedName>
</protein>
<dbReference type="EMBL" id="CP002546">
    <property type="protein sequence ID" value="ADY61876.1"/>
    <property type="molecule type" value="Genomic_DNA"/>
</dbReference>
<feature type="transmembrane region" description="Helical" evidence="1">
    <location>
        <begin position="142"/>
        <end position="161"/>
    </location>
</feature>
<dbReference type="Gene3D" id="3.10.620.30">
    <property type="match status" value="1"/>
</dbReference>
<accession>F0SJN8</accession>
<feature type="transmembrane region" description="Helical" evidence="1">
    <location>
        <begin position="95"/>
        <end position="112"/>
    </location>
</feature>
<name>F0SJN8_RUBBR</name>
<evidence type="ECO:0000313" key="4">
    <source>
        <dbReference type="Proteomes" id="UP000006860"/>
    </source>
</evidence>
<feature type="transmembrane region" description="Helical" evidence="1">
    <location>
        <begin position="64"/>
        <end position="83"/>
    </location>
</feature>
<organism evidence="3 4">
    <name type="scientific">Rubinisphaera brasiliensis (strain ATCC 49424 / DSM 5305 / JCM 21570 / IAM 15109 / NBRC 103401 / IFAM 1448)</name>
    <name type="common">Planctomyces brasiliensis</name>
    <dbReference type="NCBI Taxonomy" id="756272"/>
    <lineage>
        <taxon>Bacteria</taxon>
        <taxon>Pseudomonadati</taxon>
        <taxon>Planctomycetota</taxon>
        <taxon>Planctomycetia</taxon>
        <taxon>Planctomycetales</taxon>
        <taxon>Planctomycetaceae</taxon>
        <taxon>Rubinisphaera</taxon>
    </lineage>
</organism>
<keyword evidence="1" id="KW-1133">Transmembrane helix</keyword>
<dbReference type="InterPro" id="IPR038765">
    <property type="entry name" value="Papain-like_cys_pep_sf"/>
</dbReference>
<dbReference type="PANTHER" id="PTHR42736:SF1">
    <property type="entry name" value="PROTEIN-GLUTAMINE GAMMA-GLUTAMYLTRANSFERASE"/>
    <property type="match status" value="1"/>
</dbReference>
<dbReference type="KEGG" id="pbs:Plabr_4303"/>
<dbReference type="RefSeq" id="WP_013630581.1">
    <property type="nucleotide sequence ID" value="NC_015174.1"/>
</dbReference>
<feature type="transmembrane region" description="Helical" evidence="1">
    <location>
        <begin position="31"/>
        <end position="52"/>
    </location>
</feature>
<dbReference type="PANTHER" id="PTHR42736">
    <property type="entry name" value="PROTEIN-GLUTAMINE GAMMA-GLUTAMYLTRANSFERASE"/>
    <property type="match status" value="1"/>
</dbReference>
<feature type="domain" description="Transglutaminase-like" evidence="2">
    <location>
        <begin position="532"/>
        <end position="605"/>
    </location>
</feature>
<keyword evidence="1" id="KW-0812">Transmembrane</keyword>
<proteinExistence type="predicted"/>
<feature type="transmembrane region" description="Helical" evidence="1">
    <location>
        <begin position="119"/>
        <end position="136"/>
    </location>
</feature>
<dbReference type="SUPFAM" id="SSF54001">
    <property type="entry name" value="Cysteine proteinases"/>
    <property type="match status" value="1"/>
</dbReference>
<evidence type="ECO:0000313" key="3">
    <source>
        <dbReference type="EMBL" id="ADY61876.1"/>
    </source>
</evidence>
<dbReference type="SMART" id="SM00460">
    <property type="entry name" value="TGc"/>
    <property type="match status" value="1"/>
</dbReference>
<feature type="transmembrane region" description="Helical" evidence="1">
    <location>
        <begin position="181"/>
        <end position="197"/>
    </location>
</feature>
<dbReference type="STRING" id="756272.Plabr_4303"/>
<evidence type="ECO:0000259" key="2">
    <source>
        <dbReference type="SMART" id="SM00460"/>
    </source>
</evidence>